<name>A0A9Q8PD90_PASFU</name>
<dbReference type="OrthoDB" id="10531141at2759"/>
<keyword evidence="2" id="KW-1185">Reference proteome</keyword>
<dbReference type="Proteomes" id="UP000756132">
    <property type="component" value="Chromosome 7"/>
</dbReference>
<gene>
    <name evidence="1" type="ORF">CLAFUR5_09871</name>
</gene>
<proteinExistence type="predicted"/>
<dbReference type="RefSeq" id="XP_047764648.1">
    <property type="nucleotide sequence ID" value="XM_047909019.1"/>
</dbReference>
<accession>A0A9Q8PD90</accession>
<evidence type="ECO:0000313" key="2">
    <source>
        <dbReference type="Proteomes" id="UP000756132"/>
    </source>
</evidence>
<dbReference type="KEGG" id="ffu:CLAFUR5_09871"/>
<protein>
    <submittedName>
        <fullName evidence="1">Uncharacterized protein</fullName>
    </submittedName>
</protein>
<reference evidence="1" key="2">
    <citation type="journal article" date="2022" name="Microb. Genom.">
        <title>A chromosome-scale genome assembly of the tomato pathogen Cladosporium fulvum reveals a compartmentalized genome architecture and the presence of a dispensable chromosome.</title>
        <authorList>
            <person name="Zaccaron A.Z."/>
            <person name="Chen L.H."/>
            <person name="Samaras A."/>
            <person name="Stergiopoulos I."/>
        </authorList>
    </citation>
    <scope>NUCLEOTIDE SEQUENCE</scope>
    <source>
        <strain evidence="1">Race5_Kim</strain>
    </source>
</reference>
<dbReference type="GeneID" id="71989749"/>
<sequence>MVANEGDAGGHLHLGDKILRRIDSALSSTVIEDIKHSHDEAKFSKGSLLFELKSLLHDFINTVKNSDKIAREKDKAETTKQAPIISDTKIRAIVTTAVEEQVSKRVGDLQIENIRLCE</sequence>
<organism evidence="1 2">
    <name type="scientific">Passalora fulva</name>
    <name type="common">Tomato leaf mold</name>
    <name type="synonym">Cladosporium fulvum</name>
    <dbReference type="NCBI Taxonomy" id="5499"/>
    <lineage>
        <taxon>Eukaryota</taxon>
        <taxon>Fungi</taxon>
        <taxon>Dikarya</taxon>
        <taxon>Ascomycota</taxon>
        <taxon>Pezizomycotina</taxon>
        <taxon>Dothideomycetes</taxon>
        <taxon>Dothideomycetidae</taxon>
        <taxon>Mycosphaerellales</taxon>
        <taxon>Mycosphaerellaceae</taxon>
        <taxon>Fulvia</taxon>
    </lineage>
</organism>
<evidence type="ECO:0000313" key="1">
    <source>
        <dbReference type="EMBL" id="UJO20282.1"/>
    </source>
</evidence>
<dbReference type="AlphaFoldDB" id="A0A9Q8PD90"/>
<dbReference type="EMBL" id="CP090169">
    <property type="protein sequence ID" value="UJO20282.1"/>
    <property type="molecule type" value="Genomic_DNA"/>
</dbReference>
<reference evidence="1" key="1">
    <citation type="submission" date="2021-12" db="EMBL/GenBank/DDBJ databases">
        <authorList>
            <person name="Zaccaron A."/>
            <person name="Stergiopoulos I."/>
        </authorList>
    </citation>
    <scope>NUCLEOTIDE SEQUENCE</scope>
    <source>
        <strain evidence="1">Race5_Kim</strain>
    </source>
</reference>